<dbReference type="AlphaFoldDB" id="A0AA40BK74"/>
<name>A0AA40BK74_9PEZI</name>
<gene>
    <name evidence="2" type="ORF">B0T21DRAFT_191364</name>
</gene>
<keyword evidence="1" id="KW-1133">Transmembrane helix</keyword>
<protein>
    <submittedName>
        <fullName evidence="2">Uncharacterized protein</fullName>
    </submittedName>
</protein>
<dbReference type="Proteomes" id="UP001172159">
    <property type="component" value="Unassembled WGS sequence"/>
</dbReference>
<keyword evidence="1" id="KW-0472">Membrane</keyword>
<keyword evidence="3" id="KW-1185">Reference proteome</keyword>
<feature type="transmembrane region" description="Helical" evidence="1">
    <location>
        <begin position="61"/>
        <end position="82"/>
    </location>
</feature>
<evidence type="ECO:0000313" key="3">
    <source>
        <dbReference type="Proteomes" id="UP001172159"/>
    </source>
</evidence>
<evidence type="ECO:0000313" key="2">
    <source>
        <dbReference type="EMBL" id="KAK0735745.1"/>
    </source>
</evidence>
<organism evidence="2 3">
    <name type="scientific">Apiosordaria backusii</name>
    <dbReference type="NCBI Taxonomy" id="314023"/>
    <lineage>
        <taxon>Eukaryota</taxon>
        <taxon>Fungi</taxon>
        <taxon>Dikarya</taxon>
        <taxon>Ascomycota</taxon>
        <taxon>Pezizomycotina</taxon>
        <taxon>Sordariomycetes</taxon>
        <taxon>Sordariomycetidae</taxon>
        <taxon>Sordariales</taxon>
        <taxon>Lasiosphaeriaceae</taxon>
        <taxon>Apiosordaria</taxon>
    </lineage>
</organism>
<comment type="caution">
    <text evidence="2">The sequence shown here is derived from an EMBL/GenBank/DDBJ whole genome shotgun (WGS) entry which is preliminary data.</text>
</comment>
<keyword evidence="1" id="KW-0812">Transmembrane</keyword>
<accession>A0AA40BK74</accession>
<proteinExistence type="predicted"/>
<sequence>MTRGELFDFHFDVNILLFLVGMEWKWASSMGWAGWTWQGGFLQISVGNLMILSFFCKDLYSYFVAFFSSLLCFILNSGGTYIRYPILYANKIPIDYGIQRASNSGFNFQKAIL</sequence>
<dbReference type="EMBL" id="JAUKTV010000007">
    <property type="protein sequence ID" value="KAK0735745.1"/>
    <property type="molecule type" value="Genomic_DNA"/>
</dbReference>
<feature type="transmembrane region" description="Helical" evidence="1">
    <location>
        <begin position="6"/>
        <end position="24"/>
    </location>
</feature>
<evidence type="ECO:0000256" key="1">
    <source>
        <dbReference type="SAM" id="Phobius"/>
    </source>
</evidence>
<reference evidence="2" key="1">
    <citation type="submission" date="2023-06" db="EMBL/GenBank/DDBJ databases">
        <title>Genome-scale phylogeny and comparative genomics of the fungal order Sordariales.</title>
        <authorList>
            <consortium name="Lawrence Berkeley National Laboratory"/>
            <person name="Hensen N."/>
            <person name="Bonometti L."/>
            <person name="Westerberg I."/>
            <person name="Brannstrom I.O."/>
            <person name="Guillou S."/>
            <person name="Cros-Aarteil S."/>
            <person name="Calhoun S."/>
            <person name="Haridas S."/>
            <person name="Kuo A."/>
            <person name="Mondo S."/>
            <person name="Pangilinan J."/>
            <person name="Riley R."/>
            <person name="Labutti K."/>
            <person name="Andreopoulos B."/>
            <person name="Lipzen A."/>
            <person name="Chen C."/>
            <person name="Yanf M."/>
            <person name="Daum C."/>
            <person name="Ng V."/>
            <person name="Clum A."/>
            <person name="Steindorff A."/>
            <person name="Ohm R."/>
            <person name="Martin F."/>
            <person name="Silar P."/>
            <person name="Natvig D."/>
            <person name="Lalanne C."/>
            <person name="Gautier V."/>
            <person name="Ament-Velasquez S.L."/>
            <person name="Kruys A."/>
            <person name="Hutchinson M.I."/>
            <person name="Powell A.J."/>
            <person name="Barry K."/>
            <person name="Miller A.N."/>
            <person name="Grigoriev I.V."/>
            <person name="Debuchy R."/>
            <person name="Gladieux P."/>
            <person name="Thoren M.H."/>
            <person name="Johannesson H."/>
        </authorList>
    </citation>
    <scope>NUCLEOTIDE SEQUENCE</scope>
    <source>
        <strain evidence="2">CBS 540.89</strain>
    </source>
</reference>